<dbReference type="Proteomes" id="UP000232003">
    <property type="component" value="Chromosome"/>
</dbReference>
<organism evidence="6 7">
    <name type="scientific">Nostoc flagelliforme CCNUN1</name>
    <dbReference type="NCBI Taxonomy" id="2038116"/>
    <lineage>
        <taxon>Bacteria</taxon>
        <taxon>Bacillati</taxon>
        <taxon>Cyanobacteriota</taxon>
        <taxon>Cyanophyceae</taxon>
        <taxon>Nostocales</taxon>
        <taxon>Nostocaceae</taxon>
        <taxon>Nostoc</taxon>
    </lineage>
</organism>
<dbReference type="GO" id="GO:0050334">
    <property type="term" value="F:thiaminase activity"/>
    <property type="evidence" value="ECO:0007669"/>
    <property type="project" value="UniProtKB-UniRule"/>
</dbReference>
<comment type="similarity">
    <text evidence="2">Belongs to the TenA family.</text>
</comment>
<protein>
    <recommendedName>
        <fullName evidence="2">Aminopyrimidine aminohydrolase</fullName>
        <ecNumber evidence="2">3.5.99.2</ecNumber>
    </recommendedName>
</protein>
<keyword evidence="2" id="KW-0378">Hydrolase</keyword>
<dbReference type="Gene3D" id="1.20.910.10">
    <property type="entry name" value="Heme oxygenase-like"/>
    <property type="match status" value="1"/>
</dbReference>
<feature type="binding site" evidence="4">
    <location>
        <position position="81"/>
    </location>
    <ligand>
        <name>substrate</name>
    </ligand>
</feature>
<gene>
    <name evidence="6" type="ORF">COO91_08442</name>
</gene>
<dbReference type="GO" id="GO:0009228">
    <property type="term" value="P:thiamine biosynthetic process"/>
    <property type="evidence" value="ECO:0007669"/>
    <property type="project" value="UniProtKB-KW"/>
</dbReference>
<dbReference type="UniPathway" id="UPA00060"/>
<dbReference type="Pfam" id="PF03070">
    <property type="entry name" value="TENA_THI-4"/>
    <property type="match status" value="1"/>
</dbReference>
<dbReference type="AlphaFoldDB" id="A0A2K8T3S7"/>
<dbReference type="InterPro" id="IPR004305">
    <property type="entry name" value="Thiaminase-2/PQQC"/>
</dbReference>
<reference evidence="6 7" key="1">
    <citation type="submission" date="2017-11" db="EMBL/GenBank/DDBJ databases">
        <title>Complete genome of a free-living desiccation-tolerant cyanobacterium and its photosynthetic adaptation to extreme terrestrial habitat.</title>
        <authorList>
            <person name="Shang J."/>
        </authorList>
    </citation>
    <scope>NUCLEOTIDE SEQUENCE [LARGE SCALE GENOMIC DNA]</scope>
    <source>
        <strain evidence="6 7">CCNUN1</strain>
    </source>
</reference>
<dbReference type="GO" id="GO:0009229">
    <property type="term" value="P:thiamine diphosphate biosynthetic process"/>
    <property type="evidence" value="ECO:0007669"/>
    <property type="project" value="UniProtKB-UniPathway"/>
</dbReference>
<feature type="binding site" evidence="4">
    <location>
        <position position="45"/>
    </location>
    <ligand>
        <name>substrate</name>
    </ligand>
</feature>
<feature type="binding site" evidence="4">
    <location>
        <position position="130"/>
    </location>
    <ligand>
        <name>substrate</name>
    </ligand>
</feature>
<name>A0A2K8T3S7_9NOSO</name>
<dbReference type="PANTHER" id="PTHR43198">
    <property type="entry name" value="BIFUNCTIONAL TH2 PROTEIN"/>
    <property type="match status" value="1"/>
</dbReference>
<comment type="catalytic activity">
    <reaction evidence="2">
        <text>thiamine + H2O = 5-(2-hydroxyethyl)-4-methylthiazole + 4-amino-5-hydroxymethyl-2-methylpyrimidine + H(+)</text>
        <dbReference type="Rhea" id="RHEA:17509"/>
        <dbReference type="ChEBI" id="CHEBI:15377"/>
        <dbReference type="ChEBI" id="CHEBI:15378"/>
        <dbReference type="ChEBI" id="CHEBI:16892"/>
        <dbReference type="ChEBI" id="CHEBI:17957"/>
        <dbReference type="ChEBI" id="CHEBI:18385"/>
        <dbReference type="EC" id="3.5.99.2"/>
    </reaction>
</comment>
<accession>A0A2K8T3S7</accession>
<comment type="pathway">
    <text evidence="1 2">Cofactor biosynthesis; thiamine diphosphate biosynthesis.</text>
</comment>
<dbReference type="RefSeq" id="WP_100902388.1">
    <property type="nucleotide sequence ID" value="NZ_CAWNNC010000001.1"/>
</dbReference>
<dbReference type="SUPFAM" id="SSF48613">
    <property type="entry name" value="Heme oxygenase-like"/>
    <property type="match status" value="1"/>
</dbReference>
<dbReference type="InterPro" id="IPR026285">
    <property type="entry name" value="TenA_E"/>
</dbReference>
<evidence type="ECO:0000256" key="4">
    <source>
        <dbReference type="PIRSR" id="PIRSR003170-2"/>
    </source>
</evidence>
<evidence type="ECO:0000256" key="3">
    <source>
        <dbReference type="PIRSR" id="PIRSR003170-1"/>
    </source>
</evidence>
<evidence type="ECO:0000313" key="6">
    <source>
        <dbReference type="EMBL" id="AUB42321.1"/>
    </source>
</evidence>
<proteinExistence type="inferred from homology"/>
<feature type="domain" description="Thiaminase-2/PQQC" evidence="5">
    <location>
        <begin position="11"/>
        <end position="204"/>
    </location>
</feature>
<dbReference type="KEGG" id="nfl:COO91_08442"/>
<dbReference type="CDD" id="cd19357">
    <property type="entry name" value="TenA_E_At3g16990-like"/>
    <property type="match status" value="1"/>
</dbReference>
<comment type="function">
    <text evidence="2">Catalyzes an amino-pyrimidine hydrolysis reaction at the C5' of the pyrimidine moiety of thiamine compounds, a reaction that is part of a thiamine salvage pathway. Thus, catalyzes the conversion of 4-amino-5-aminomethyl-2-methylpyrimidine to 4-amino-5-hydroxymethyl-2-methylpyrimidine (HMP).</text>
</comment>
<feature type="active site" description="Proton donor" evidence="3">
    <location>
        <position position="196"/>
    </location>
</feature>
<evidence type="ECO:0000313" key="7">
    <source>
        <dbReference type="Proteomes" id="UP000232003"/>
    </source>
</evidence>
<evidence type="ECO:0000256" key="1">
    <source>
        <dbReference type="ARBA" id="ARBA00004948"/>
    </source>
</evidence>
<dbReference type="EMBL" id="CP024785">
    <property type="protein sequence ID" value="AUB42321.1"/>
    <property type="molecule type" value="Genomic_DNA"/>
</dbReference>
<dbReference type="PIRSF" id="PIRSF003170">
    <property type="entry name" value="Pet18p"/>
    <property type="match status" value="1"/>
</dbReference>
<dbReference type="GO" id="GO:0005829">
    <property type="term" value="C:cytosol"/>
    <property type="evidence" value="ECO:0007669"/>
    <property type="project" value="TreeGrafter"/>
</dbReference>
<keyword evidence="2" id="KW-0784">Thiamine biosynthesis</keyword>
<evidence type="ECO:0000256" key="2">
    <source>
        <dbReference type="PIRNR" id="PIRNR003170"/>
    </source>
</evidence>
<dbReference type="EC" id="3.5.99.2" evidence="2"/>
<dbReference type="OrthoDB" id="517083at2"/>
<evidence type="ECO:0000259" key="5">
    <source>
        <dbReference type="Pfam" id="PF03070"/>
    </source>
</evidence>
<dbReference type="InterPro" id="IPR016084">
    <property type="entry name" value="Haem_Oase-like_multi-hlx"/>
</dbReference>
<dbReference type="InterPro" id="IPR050967">
    <property type="entry name" value="Thiamine_Salvage_TenA"/>
</dbReference>
<dbReference type="PANTHER" id="PTHR43198:SF5">
    <property type="entry name" value="BIFUNCTIONAL TENA-E PROTEIN"/>
    <property type="match status" value="1"/>
</dbReference>
<keyword evidence="7" id="KW-1185">Reference proteome</keyword>
<sequence>MTITCKLLLENHAQDWQEATVHPFLEQCQLGIIQPQQFNTWLMQDYLFVVEFTRMVGRVLASAPPEHFDVILGGLAALKDELNWFQEKATQRQLNLNIKKQPTCREYCEYMQSLADKPYPVQATAFWAIELAYNQGWQLPGKMPDPYNEFAQRWGNTDFTKYVKLLSQQADEVLETAQEDIQKQAEESFLIVAKFEHNFWQMAFHTAQHESK</sequence>
<comment type="catalytic activity">
    <reaction evidence="2">
        <text>4-amino-5-aminomethyl-2-methylpyrimidine + H2O = 4-amino-5-hydroxymethyl-2-methylpyrimidine + NH4(+)</text>
        <dbReference type="Rhea" id="RHEA:31799"/>
        <dbReference type="ChEBI" id="CHEBI:15377"/>
        <dbReference type="ChEBI" id="CHEBI:16892"/>
        <dbReference type="ChEBI" id="CHEBI:28938"/>
        <dbReference type="ChEBI" id="CHEBI:63416"/>
        <dbReference type="EC" id="3.5.99.2"/>
    </reaction>
</comment>